<dbReference type="InterPro" id="IPR026444">
    <property type="entry name" value="Secre_tail"/>
</dbReference>
<dbReference type="AlphaFoldDB" id="A0A8J8G7U2"/>
<reference evidence="6" key="1">
    <citation type="submission" date="2020-05" db="EMBL/GenBank/DDBJ databases">
        <title>Genomic Encyclopedia of Type Strains, Phase IV (KMG-V): Genome sequencing to study the core and pangenomes of soil and plant-associated prokaryotes.</title>
        <authorList>
            <person name="Whitman W."/>
        </authorList>
    </citation>
    <scope>NUCLEOTIDE SEQUENCE</scope>
    <source>
        <strain evidence="6">16F</strain>
    </source>
</reference>
<dbReference type="InterPro" id="IPR008979">
    <property type="entry name" value="Galactose-bd-like_sf"/>
</dbReference>
<evidence type="ECO:0000256" key="2">
    <source>
        <dbReference type="ARBA" id="ARBA00022729"/>
    </source>
</evidence>
<dbReference type="Pfam" id="PF18962">
    <property type="entry name" value="Por_Secre_tail"/>
    <property type="match status" value="1"/>
</dbReference>
<feature type="signal peptide" evidence="4">
    <location>
        <begin position="1"/>
        <end position="20"/>
    </location>
</feature>
<dbReference type="GO" id="GO:0006508">
    <property type="term" value="P:proteolysis"/>
    <property type="evidence" value="ECO:0007669"/>
    <property type="project" value="UniProtKB-KW"/>
</dbReference>
<keyword evidence="3" id="KW-0378">Hydrolase</keyword>
<evidence type="ECO:0000256" key="3">
    <source>
        <dbReference type="ARBA" id="ARBA00022801"/>
    </source>
</evidence>
<evidence type="ECO:0000313" key="6">
    <source>
        <dbReference type="EMBL" id="NRS92556.1"/>
    </source>
</evidence>
<gene>
    <name evidence="6" type="ORF">HNQ03_001633</name>
</gene>
<dbReference type="Pfam" id="PF01483">
    <property type="entry name" value="P_proprotein"/>
    <property type="match status" value="1"/>
</dbReference>
<feature type="domain" description="P/Homo B" evidence="5">
    <location>
        <begin position="18"/>
        <end position="205"/>
    </location>
</feature>
<dbReference type="PROSITE" id="PS51829">
    <property type="entry name" value="P_HOMO_B"/>
    <property type="match status" value="1"/>
</dbReference>
<name>A0A8J8G7U2_9FLAO</name>
<comment type="caution">
    <text evidence="6">The sequence shown here is derived from an EMBL/GenBank/DDBJ whole genome shotgun (WGS) entry which is preliminary data.</text>
</comment>
<dbReference type="GO" id="GO:0004252">
    <property type="term" value="F:serine-type endopeptidase activity"/>
    <property type="evidence" value="ECO:0007669"/>
    <property type="project" value="InterPro"/>
</dbReference>
<feature type="chain" id="PRO_5035297779" evidence="4">
    <location>
        <begin position="21"/>
        <end position="294"/>
    </location>
</feature>
<evidence type="ECO:0000259" key="5">
    <source>
        <dbReference type="PROSITE" id="PS51829"/>
    </source>
</evidence>
<evidence type="ECO:0000313" key="7">
    <source>
        <dbReference type="Proteomes" id="UP000610746"/>
    </source>
</evidence>
<keyword evidence="7" id="KW-1185">Reference proteome</keyword>
<evidence type="ECO:0000256" key="1">
    <source>
        <dbReference type="ARBA" id="ARBA00022670"/>
    </source>
</evidence>
<dbReference type="SUPFAM" id="SSF49785">
    <property type="entry name" value="Galactose-binding domain-like"/>
    <property type="match status" value="1"/>
</dbReference>
<dbReference type="RefSeq" id="WP_173779154.1">
    <property type="nucleotide sequence ID" value="NZ_JABSNO010000010.1"/>
</dbReference>
<dbReference type="NCBIfam" id="TIGR04183">
    <property type="entry name" value="Por_Secre_tail"/>
    <property type="match status" value="1"/>
</dbReference>
<dbReference type="Proteomes" id="UP000610746">
    <property type="component" value="Unassembled WGS sequence"/>
</dbReference>
<dbReference type="EMBL" id="JABSNO010000010">
    <property type="protein sequence ID" value="NRS92556.1"/>
    <property type="molecule type" value="Genomic_DNA"/>
</dbReference>
<dbReference type="Gene3D" id="2.60.120.260">
    <property type="entry name" value="Galactose-binding domain-like"/>
    <property type="match status" value="1"/>
</dbReference>
<organism evidence="6 7">
    <name type="scientific">Frigoriflavimonas asaccharolytica</name>
    <dbReference type="NCBI Taxonomy" id="2735899"/>
    <lineage>
        <taxon>Bacteria</taxon>
        <taxon>Pseudomonadati</taxon>
        <taxon>Bacteroidota</taxon>
        <taxon>Flavobacteriia</taxon>
        <taxon>Flavobacteriales</taxon>
        <taxon>Weeksellaceae</taxon>
        <taxon>Frigoriflavimonas</taxon>
    </lineage>
</organism>
<keyword evidence="2 4" id="KW-0732">Signal</keyword>
<keyword evidence="1" id="KW-0645">Protease</keyword>
<sequence>MKTLNFFVFCFSLAFGFTNAQTFQNTTATTDAIAETRIGGCGYNVQPGVQMSAITIPVTGTISDASKITVNVALTSSWLGDVTLDLISPEGQAITLIRRIGATLVTSCGDSSDFVAANILGFNSANTTLIDAAGAGPTVAIPSGNYAPTYGNAPYPTHNPGTLAAFLQGKQLDGDWRLILYDYGTGEPSTIASWQIIVANGALLKTSNLNATFGSDISLKQNPVEDYLLLDINSKFNSLSLDIYDASGKIVKKENILKNVTDVRVNVQTLPAGMYLLNPTMNGEKIQPIKFIKK</sequence>
<proteinExistence type="predicted"/>
<protein>
    <submittedName>
        <fullName evidence="6">Subtilisin-like proprotein convertase family protein</fullName>
    </submittedName>
</protein>
<evidence type="ECO:0000256" key="4">
    <source>
        <dbReference type="SAM" id="SignalP"/>
    </source>
</evidence>
<accession>A0A8J8G7U2</accession>
<dbReference type="InterPro" id="IPR002884">
    <property type="entry name" value="P_dom"/>
</dbReference>